<evidence type="ECO:0000256" key="3">
    <source>
        <dbReference type="ARBA" id="ARBA00022448"/>
    </source>
</evidence>
<dbReference type="OrthoDB" id="19482at2759"/>
<evidence type="ECO:0000256" key="4">
    <source>
        <dbReference type="ARBA" id="ARBA00022927"/>
    </source>
</evidence>
<dbReference type="InterPro" id="IPR007258">
    <property type="entry name" value="Vps52"/>
</dbReference>
<dbReference type="EMBL" id="CAIX01000286">
    <property type="protein sequence ID" value="CCI49287.1"/>
    <property type="molecule type" value="Genomic_DNA"/>
</dbReference>
<keyword evidence="10" id="KW-1185">Reference proteome</keyword>
<dbReference type="GO" id="GO:0000938">
    <property type="term" value="C:GARP complex"/>
    <property type="evidence" value="ECO:0007669"/>
    <property type="project" value="TreeGrafter"/>
</dbReference>
<proteinExistence type="inferred from homology"/>
<dbReference type="PANTHER" id="PTHR14190">
    <property type="entry name" value="SUPPRESSOR OF ACTIN MUTATIONS 2/VACUOLAR PROTEIN SORTING 52"/>
    <property type="match status" value="1"/>
</dbReference>
<evidence type="ECO:0000313" key="9">
    <source>
        <dbReference type="EMBL" id="CCI49287.1"/>
    </source>
</evidence>
<keyword evidence="4" id="KW-0653">Protein transport</keyword>
<protein>
    <recommendedName>
        <fullName evidence="11">Vacuolar protein sorting-associated protein 52 homolog</fullName>
    </recommendedName>
</protein>
<feature type="domain" description="Vps52 coiled-coil" evidence="7">
    <location>
        <begin position="60"/>
        <end position="234"/>
    </location>
</feature>
<feature type="region of interest" description="Disordered" evidence="6">
    <location>
        <begin position="505"/>
        <end position="524"/>
    </location>
</feature>
<gene>
    <name evidence="9" type="ORF">BN9_105860</name>
</gene>
<evidence type="ECO:0000256" key="6">
    <source>
        <dbReference type="SAM" id="MobiDB-lite"/>
    </source>
</evidence>
<dbReference type="FunCoup" id="A0A024GSE8">
    <property type="interactions" value="298"/>
</dbReference>
<feature type="domain" description="Vps52 C-terminal" evidence="8">
    <location>
        <begin position="534"/>
        <end position="603"/>
    </location>
</feature>
<accession>A0A024GSE8</accession>
<evidence type="ECO:0000256" key="5">
    <source>
        <dbReference type="ARBA" id="ARBA00023034"/>
    </source>
</evidence>
<evidence type="ECO:0008006" key="11">
    <source>
        <dbReference type="Google" id="ProtNLM"/>
    </source>
</evidence>
<evidence type="ECO:0000259" key="7">
    <source>
        <dbReference type="Pfam" id="PF04129"/>
    </source>
</evidence>
<dbReference type="Pfam" id="PF04129">
    <property type="entry name" value="Vps52_CC"/>
    <property type="match status" value="1"/>
</dbReference>
<dbReference type="Proteomes" id="UP000053237">
    <property type="component" value="Unassembled WGS sequence"/>
</dbReference>
<keyword evidence="5" id="KW-0333">Golgi apparatus</keyword>
<comment type="similarity">
    <text evidence="2">Belongs to the VPS52 family.</text>
</comment>
<dbReference type="Pfam" id="PF20655">
    <property type="entry name" value="Vps52_C"/>
    <property type="match status" value="2"/>
</dbReference>
<evidence type="ECO:0000259" key="8">
    <source>
        <dbReference type="Pfam" id="PF20655"/>
    </source>
</evidence>
<comment type="caution">
    <text evidence="9">The sequence shown here is derived from an EMBL/GenBank/DDBJ whole genome shotgun (WGS) entry which is preliminary data.</text>
</comment>
<dbReference type="InterPro" id="IPR048319">
    <property type="entry name" value="Vps52_CC"/>
</dbReference>
<evidence type="ECO:0000256" key="2">
    <source>
        <dbReference type="ARBA" id="ARBA00008180"/>
    </source>
</evidence>
<dbReference type="GO" id="GO:0019905">
    <property type="term" value="F:syntaxin binding"/>
    <property type="evidence" value="ECO:0007669"/>
    <property type="project" value="TreeGrafter"/>
</dbReference>
<dbReference type="GO" id="GO:0042147">
    <property type="term" value="P:retrograde transport, endosome to Golgi"/>
    <property type="evidence" value="ECO:0007669"/>
    <property type="project" value="TreeGrafter"/>
</dbReference>
<feature type="domain" description="Vps52 C-terminal" evidence="8">
    <location>
        <begin position="251"/>
        <end position="493"/>
    </location>
</feature>
<sequence>MAALDEIDFDELDDYLELFQQDDVIKEALLHGVDLRKYADQIDNELRDAEIESVSQFVMKSSDIVELHNQVQGCDDILARMQEILLGFQADLGGISDEIRTLQEESVGMNLQLKNRQETENRLNDYLDRVVMTPSLVRSIDEAEINEEYIQSLIKLDTKLKYANETKDAEETDSADLMALKETEMHLRNLKLRAVARIREFLLLRVNEMKKSKPNIQMMQQNSFVPMKYLITFLAYHAPQIEEEFRDVYAETMSKILVHVLKSYHSGLMKHNQEVAAKTDVIVVEEQSLKGMFTSKVTLNKRNDTLALNDREKVLENPSASPLLLHVVESEHMQLPYEAVFRNIQQHLMNSATAEYLFIIDFFRGSSKEENILRSRDLFLRIFAKAISLCLENLENYLFTCYDAIGLLLMIRLTHVHRRVMERRRIPCLDAYFDRITLLLWPRLKSVFDMNLTSIRNAKVKKLGTIDLHPHYVVRRYAEFAASILKLSLDTQEPISVRTVYPHSSNSSAASVSGDTMSATEHPDLNLQENGVGRMLFQDLLAMREEVLHLLKRLANQQTSTKEKCVFLVNNYDFVVSTFQEKHIASEETTTFETLLAQQRERFVEEELALLYGDLIEFVRHNESIVVPSLQRPSNPNARDVTATSIVVEQDKIERIIRDFNGSWKNGIESINANVMKYFSNFRNGMEILKLVLTQLLLYYTRFIEIAKKSWTRPPPYSNEIVTTQEILYEIKKYSRSF</sequence>
<dbReference type="AlphaFoldDB" id="A0A024GSE8"/>
<keyword evidence="3" id="KW-0813">Transport</keyword>
<dbReference type="InterPro" id="IPR048361">
    <property type="entry name" value="Vps52_C"/>
</dbReference>
<organism evidence="9 10">
    <name type="scientific">Albugo candida</name>
    <dbReference type="NCBI Taxonomy" id="65357"/>
    <lineage>
        <taxon>Eukaryota</taxon>
        <taxon>Sar</taxon>
        <taxon>Stramenopiles</taxon>
        <taxon>Oomycota</taxon>
        <taxon>Peronosporomycetes</taxon>
        <taxon>Albuginales</taxon>
        <taxon>Albuginaceae</taxon>
        <taxon>Albugo</taxon>
    </lineage>
</organism>
<dbReference type="GO" id="GO:0015031">
    <property type="term" value="P:protein transport"/>
    <property type="evidence" value="ECO:0007669"/>
    <property type="project" value="UniProtKB-KW"/>
</dbReference>
<dbReference type="PANTHER" id="PTHR14190:SF7">
    <property type="entry name" value="VACUOLAR PROTEIN SORTING-ASSOCIATED PROTEIN 52 HOMOLOG"/>
    <property type="match status" value="1"/>
</dbReference>
<dbReference type="InParanoid" id="A0A024GSE8"/>
<evidence type="ECO:0000313" key="10">
    <source>
        <dbReference type="Proteomes" id="UP000053237"/>
    </source>
</evidence>
<dbReference type="STRING" id="65357.A0A024GSE8"/>
<evidence type="ECO:0000256" key="1">
    <source>
        <dbReference type="ARBA" id="ARBA00004601"/>
    </source>
</evidence>
<name>A0A024GSE8_9STRA</name>
<reference evidence="9 10" key="1">
    <citation type="submission" date="2012-05" db="EMBL/GenBank/DDBJ databases">
        <title>Recombination and specialization in a pathogen metapopulation.</title>
        <authorList>
            <person name="Gardiner A."/>
            <person name="Kemen E."/>
            <person name="Schultz-Larsen T."/>
            <person name="MacLean D."/>
            <person name="Van Oosterhout C."/>
            <person name="Jones J.D.G."/>
        </authorList>
    </citation>
    <scope>NUCLEOTIDE SEQUENCE [LARGE SCALE GENOMIC DNA]</scope>
    <source>
        <strain evidence="9 10">Ac Nc2</strain>
    </source>
</reference>
<dbReference type="GO" id="GO:0032456">
    <property type="term" value="P:endocytic recycling"/>
    <property type="evidence" value="ECO:0007669"/>
    <property type="project" value="TreeGrafter"/>
</dbReference>
<dbReference type="GO" id="GO:0005829">
    <property type="term" value="C:cytosol"/>
    <property type="evidence" value="ECO:0007669"/>
    <property type="project" value="GOC"/>
</dbReference>
<comment type="subcellular location">
    <subcellularLocation>
        <location evidence="1">Golgi apparatus</location>
        <location evidence="1">trans-Golgi network</location>
    </subcellularLocation>
</comment>
<dbReference type="GO" id="GO:0006896">
    <property type="term" value="P:Golgi to vacuole transport"/>
    <property type="evidence" value="ECO:0007669"/>
    <property type="project" value="TreeGrafter"/>
</dbReference>